<dbReference type="HOGENOM" id="CLU_3038468_0_0_1"/>
<evidence type="ECO:0000313" key="2">
    <source>
        <dbReference type="Proteomes" id="UP000014500"/>
    </source>
</evidence>
<keyword evidence="2" id="KW-1185">Reference proteome</keyword>
<dbReference type="EnsemblMetazoa" id="SMAR005779-RA">
    <property type="protein sequence ID" value="SMAR005779-PA"/>
    <property type="gene ID" value="SMAR005779"/>
</dbReference>
<dbReference type="Proteomes" id="UP000014500">
    <property type="component" value="Unassembled WGS sequence"/>
</dbReference>
<accession>T1IX48</accession>
<proteinExistence type="predicted"/>
<reference evidence="2" key="1">
    <citation type="submission" date="2011-05" db="EMBL/GenBank/DDBJ databases">
        <authorList>
            <person name="Richards S.R."/>
            <person name="Qu J."/>
            <person name="Jiang H."/>
            <person name="Jhangiani S.N."/>
            <person name="Agravi P."/>
            <person name="Goodspeed R."/>
            <person name="Gross S."/>
            <person name="Mandapat C."/>
            <person name="Jackson L."/>
            <person name="Mathew T."/>
            <person name="Pu L."/>
            <person name="Thornton R."/>
            <person name="Saada N."/>
            <person name="Wilczek-Boney K.B."/>
            <person name="Lee S."/>
            <person name="Kovar C."/>
            <person name="Wu Y."/>
            <person name="Scherer S.E."/>
            <person name="Worley K.C."/>
            <person name="Muzny D.M."/>
            <person name="Gibbs R."/>
        </authorList>
    </citation>
    <scope>NUCLEOTIDE SEQUENCE</scope>
    <source>
        <strain evidence="2">Brora</strain>
    </source>
</reference>
<dbReference type="EMBL" id="JH431640">
    <property type="status" value="NOT_ANNOTATED_CDS"/>
    <property type="molecule type" value="Genomic_DNA"/>
</dbReference>
<organism evidence="1 2">
    <name type="scientific">Strigamia maritima</name>
    <name type="common">European centipede</name>
    <name type="synonym">Geophilus maritimus</name>
    <dbReference type="NCBI Taxonomy" id="126957"/>
    <lineage>
        <taxon>Eukaryota</taxon>
        <taxon>Metazoa</taxon>
        <taxon>Ecdysozoa</taxon>
        <taxon>Arthropoda</taxon>
        <taxon>Myriapoda</taxon>
        <taxon>Chilopoda</taxon>
        <taxon>Pleurostigmophora</taxon>
        <taxon>Geophilomorpha</taxon>
        <taxon>Linotaeniidae</taxon>
        <taxon>Strigamia</taxon>
    </lineage>
</organism>
<sequence length="55" mass="6456">SIPPSRQSQLCQLEIHFCNFIVHTGRKTCLVRNDWCSSYGIVRPSFYRSALRRLD</sequence>
<protein>
    <submittedName>
        <fullName evidence="1">Uncharacterized protein</fullName>
    </submittedName>
</protein>
<reference evidence="1" key="2">
    <citation type="submission" date="2015-02" db="UniProtKB">
        <authorList>
            <consortium name="EnsemblMetazoa"/>
        </authorList>
    </citation>
    <scope>IDENTIFICATION</scope>
</reference>
<dbReference type="AlphaFoldDB" id="T1IX48"/>
<name>T1IX48_STRMM</name>
<evidence type="ECO:0000313" key="1">
    <source>
        <dbReference type="EnsemblMetazoa" id="SMAR005779-PA"/>
    </source>
</evidence>